<keyword evidence="1" id="KW-0472">Membrane</keyword>
<accession>A0A645DG90</accession>
<feature type="transmembrane region" description="Helical" evidence="1">
    <location>
        <begin position="46"/>
        <end position="71"/>
    </location>
</feature>
<organism evidence="2">
    <name type="scientific">bioreactor metagenome</name>
    <dbReference type="NCBI Taxonomy" id="1076179"/>
    <lineage>
        <taxon>unclassified sequences</taxon>
        <taxon>metagenomes</taxon>
        <taxon>ecological metagenomes</taxon>
    </lineage>
</organism>
<dbReference type="EMBL" id="VSSQ01035981">
    <property type="protein sequence ID" value="MPM88356.1"/>
    <property type="molecule type" value="Genomic_DNA"/>
</dbReference>
<evidence type="ECO:0000256" key="1">
    <source>
        <dbReference type="SAM" id="Phobius"/>
    </source>
</evidence>
<dbReference type="PANTHER" id="PTHR41309:SF2">
    <property type="entry name" value="MEMBRANE PROTEIN"/>
    <property type="match status" value="1"/>
</dbReference>
<keyword evidence="1" id="KW-0812">Transmembrane</keyword>
<comment type="caution">
    <text evidence="2">The sequence shown here is derived from an EMBL/GenBank/DDBJ whole genome shotgun (WGS) entry which is preliminary data.</text>
</comment>
<feature type="transmembrane region" description="Helical" evidence="1">
    <location>
        <begin position="6"/>
        <end position="25"/>
    </location>
</feature>
<proteinExistence type="predicted"/>
<dbReference type="AlphaFoldDB" id="A0A645DG90"/>
<reference evidence="2" key="1">
    <citation type="submission" date="2019-08" db="EMBL/GenBank/DDBJ databases">
        <authorList>
            <person name="Kucharzyk K."/>
            <person name="Murdoch R.W."/>
            <person name="Higgins S."/>
            <person name="Loffler F."/>
        </authorList>
    </citation>
    <scope>NUCLEOTIDE SEQUENCE</scope>
</reference>
<feature type="transmembrane region" description="Helical" evidence="1">
    <location>
        <begin position="83"/>
        <end position="108"/>
    </location>
</feature>
<protein>
    <recommendedName>
        <fullName evidence="3">ABC-2 transporter permease</fullName>
    </recommendedName>
</protein>
<gene>
    <name evidence="2" type="ORF">SDC9_135458</name>
</gene>
<sequence length="177" mass="19150">MIPNTNLSSIAIVYAAMLPITAIAYDERSKWDQLAAMMPYSKRELVFSKYFIGYIGVAVCMLLSLGLQAIVGAFGGQPFTIETVLAIVLTSFAGLILLALNLPFMFWLGVERGRVVFMVLIAVTVFLGMMSAESAKKVLELSTITPEMLIGIGALAAIAANVVAITVSFKLYQKKMV</sequence>
<dbReference type="Pfam" id="PF13346">
    <property type="entry name" value="ABC2_membrane_5"/>
    <property type="match status" value="1"/>
</dbReference>
<evidence type="ECO:0000313" key="2">
    <source>
        <dbReference type="EMBL" id="MPM88356.1"/>
    </source>
</evidence>
<name>A0A645DG90_9ZZZZ</name>
<dbReference type="PANTHER" id="PTHR41309">
    <property type="entry name" value="MEMBRANE PROTEIN-RELATED"/>
    <property type="match status" value="1"/>
</dbReference>
<keyword evidence="1" id="KW-1133">Transmembrane helix</keyword>
<feature type="transmembrane region" description="Helical" evidence="1">
    <location>
        <begin position="152"/>
        <end position="172"/>
    </location>
</feature>
<evidence type="ECO:0008006" key="3">
    <source>
        <dbReference type="Google" id="ProtNLM"/>
    </source>
</evidence>
<dbReference type="InterPro" id="IPR025699">
    <property type="entry name" value="ABC2_memb-like"/>
</dbReference>
<feature type="transmembrane region" description="Helical" evidence="1">
    <location>
        <begin position="115"/>
        <end position="132"/>
    </location>
</feature>